<dbReference type="RefSeq" id="WP_188391791.1">
    <property type="nucleotide sequence ID" value="NZ_BMEV01000023.1"/>
</dbReference>
<keyword evidence="3" id="KW-1185">Reference proteome</keyword>
<dbReference type="InterPro" id="IPR022258">
    <property type="entry name" value="Flagellar_operon_YvyF"/>
</dbReference>
<comment type="caution">
    <text evidence="2">The sequence shown here is derived from an EMBL/GenBank/DDBJ whole genome shotgun (WGS) entry which is preliminary data.</text>
</comment>
<evidence type="ECO:0008006" key="4">
    <source>
        <dbReference type="Google" id="ProtNLM"/>
    </source>
</evidence>
<protein>
    <recommendedName>
        <fullName evidence="4">Flagellar operon protein (TIGR03826 family)</fullName>
    </recommendedName>
</protein>
<evidence type="ECO:0000313" key="2">
    <source>
        <dbReference type="EMBL" id="GGH75393.1"/>
    </source>
</evidence>
<dbReference type="EMBL" id="BMEV01000023">
    <property type="protein sequence ID" value="GGH75393.1"/>
    <property type="molecule type" value="Genomic_DNA"/>
</dbReference>
<organism evidence="2 3">
    <name type="scientific">Compostibacillus humi</name>
    <dbReference type="NCBI Taxonomy" id="1245525"/>
    <lineage>
        <taxon>Bacteria</taxon>
        <taxon>Bacillati</taxon>
        <taxon>Bacillota</taxon>
        <taxon>Bacilli</taxon>
        <taxon>Bacillales</taxon>
        <taxon>Bacillaceae</taxon>
        <taxon>Compostibacillus</taxon>
    </lineage>
</organism>
<feature type="coiled-coil region" evidence="1">
    <location>
        <begin position="98"/>
        <end position="132"/>
    </location>
</feature>
<keyword evidence="1" id="KW-0175">Coiled coil</keyword>
<accession>A0A8J2ZSV4</accession>
<dbReference type="AlphaFoldDB" id="A0A8J2ZSV4"/>
<reference evidence="2" key="2">
    <citation type="submission" date="2020-09" db="EMBL/GenBank/DDBJ databases">
        <authorList>
            <person name="Sun Q."/>
            <person name="Zhou Y."/>
        </authorList>
    </citation>
    <scope>NUCLEOTIDE SEQUENCE</scope>
    <source>
        <strain evidence="2">CGMCC 1.12360</strain>
    </source>
</reference>
<evidence type="ECO:0000313" key="3">
    <source>
        <dbReference type="Proteomes" id="UP000602050"/>
    </source>
</evidence>
<dbReference type="NCBIfam" id="TIGR03826">
    <property type="entry name" value="YvyF"/>
    <property type="match status" value="1"/>
</dbReference>
<name>A0A8J2ZSV4_9BACI</name>
<reference evidence="2" key="1">
    <citation type="journal article" date="2014" name="Int. J. Syst. Evol. Microbiol.">
        <title>Complete genome sequence of Corynebacterium casei LMG S-19264T (=DSM 44701T), isolated from a smear-ripened cheese.</title>
        <authorList>
            <consortium name="US DOE Joint Genome Institute (JGI-PGF)"/>
            <person name="Walter F."/>
            <person name="Albersmeier A."/>
            <person name="Kalinowski J."/>
            <person name="Ruckert C."/>
        </authorList>
    </citation>
    <scope>NUCLEOTIDE SEQUENCE</scope>
    <source>
        <strain evidence="2">CGMCC 1.12360</strain>
    </source>
</reference>
<dbReference type="Proteomes" id="UP000602050">
    <property type="component" value="Unassembled WGS sequence"/>
</dbReference>
<proteinExistence type="predicted"/>
<gene>
    <name evidence="2" type="primary">yvyF</name>
    <name evidence="2" type="ORF">GCM10010978_15210</name>
</gene>
<evidence type="ECO:0000256" key="1">
    <source>
        <dbReference type="SAM" id="Coils"/>
    </source>
</evidence>
<sequence>MAELANCARCGNVFVKQLRDICHDCYKEEEAAFQKVYRFLMKRENRKATMMEIVEATGVDEMLIQKFIKEKRLLVSRFPNLGYPCERCGKKITAGSLCTECQNELKKELEMHDELEKRVEEIRKQQEKEKIHTYFSIDKHKR</sequence>